<name>A0A9W6X3L8_9STRA</name>
<feature type="chain" id="PRO_5040755910" evidence="7">
    <location>
        <begin position="24"/>
        <end position="495"/>
    </location>
</feature>
<comment type="caution">
    <text evidence="9">The sequence shown here is derived from an EMBL/GenBank/DDBJ whole genome shotgun (WGS) entry which is preliminary data.</text>
</comment>
<proteinExistence type="inferred from homology"/>
<evidence type="ECO:0000313" key="10">
    <source>
        <dbReference type="Proteomes" id="UP001165083"/>
    </source>
</evidence>
<dbReference type="Pfam" id="PF22748">
    <property type="entry name" value="PexRD54_WY"/>
    <property type="match status" value="1"/>
</dbReference>
<dbReference type="GO" id="GO:0043657">
    <property type="term" value="C:host cell"/>
    <property type="evidence" value="ECO:0007669"/>
    <property type="project" value="UniProtKB-SubCell"/>
</dbReference>
<evidence type="ECO:0000256" key="6">
    <source>
        <dbReference type="ARBA" id="ARBA00023026"/>
    </source>
</evidence>
<accession>A0A9W6X3L8</accession>
<dbReference type="InterPro" id="IPR031825">
    <property type="entry name" value="RXLR"/>
</dbReference>
<dbReference type="EMBL" id="BSXW01000753">
    <property type="protein sequence ID" value="GMF29041.1"/>
    <property type="molecule type" value="Genomic_DNA"/>
</dbReference>
<dbReference type="OrthoDB" id="118898at2759"/>
<dbReference type="AlphaFoldDB" id="A0A9W6X3L8"/>
<dbReference type="GO" id="GO:0005576">
    <property type="term" value="C:extracellular region"/>
    <property type="evidence" value="ECO:0007669"/>
    <property type="project" value="UniProtKB-SubCell"/>
</dbReference>
<evidence type="ECO:0000313" key="9">
    <source>
        <dbReference type="EMBL" id="GMF29041.1"/>
    </source>
</evidence>
<keyword evidence="6" id="KW-0843">Virulence</keyword>
<evidence type="ECO:0000256" key="7">
    <source>
        <dbReference type="SAM" id="SignalP"/>
    </source>
</evidence>
<organism evidence="9 10">
    <name type="scientific">Phytophthora lilii</name>
    <dbReference type="NCBI Taxonomy" id="2077276"/>
    <lineage>
        <taxon>Eukaryota</taxon>
        <taxon>Sar</taxon>
        <taxon>Stramenopiles</taxon>
        <taxon>Oomycota</taxon>
        <taxon>Peronosporomycetes</taxon>
        <taxon>Peronosporales</taxon>
        <taxon>Peronosporaceae</taxon>
        <taxon>Phytophthora</taxon>
    </lineage>
</organism>
<evidence type="ECO:0000256" key="3">
    <source>
        <dbReference type="ARBA" id="ARBA00010400"/>
    </source>
</evidence>
<comment type="subcellular location">
    <subcellularLocation>
        <location evidence="1">Host cell</location>
    </subcellularLocation>
    <subcellularLocation>
        <location evidence="2">Secreted</location>
    </subcellularLocation>
</comment>
<evidence type="ECO:0000256" key="4">
    <source>
        <dbReference type="ARBA" id="ARBA00022525"/>
    </source>
</evidence>
<protein>
    <submittedName>
        <fullName evidence="9">Unnamed protein product</fullName>
    </submittedName>
</protein>
<evidence type="ECO:0000256" key="2">
    <source>
        <dbReference type="ARBA" id="ARBA00004613"/>
    </source>
</evidence>
<reference evidence="9" key="1">
    <citation type="submission" date="2023-04" db="EMBL/GenBank/DDBJ databases">
        <title>Phytophthora lilii NBRC 32176.</title>
        <authorList>
            <person name="Ichikawa N."/>
            <person name="Sato H."/>
            <person name="Tonouchi N."/>
        </authorList>
    </citation>
    <scope>NUCLEOTIDE SEQUENCE</scope>
    <source>
        <strain evidence="9">NBRC 32176</strain>
    </source>
</reference>
<evidence type="ECO:0000256" key="5">
    <source>
        <dbReference type="ARBA" id="ARBA00022729"/>
    </source>
</evidence>
<keyword evidence="10" id="KW-1185">Reference proteome</keyword>
<dbReference type="Proteomes" id="UP001165083">
    <property type="component" value="Unassembled WGS sequence"/>
</dbReference>
<sequence length="495" mass="54949">MRLYCTELVLAAVLLASLEVTSAHAIKNLEKLQTLAIDRTEATVGNLVPAQRLLRAVSAVDENDEERAINFKSITGVDKLTNYVNKQKLASWLKKGKAADNVFAKMKLGKAGGNLFENPKFVAWSKYVDDYNSKNPDKATSMIPTLTANFGDDGLAKMLEAALKVDSTKFIASKLQTQQIKYWESLGMSTDDVFRALKLNGNLDDVLSNTNLLAFNKYMIDFNTWNPNKATTMIETLTRSYGDVAVLKMLDKATKVGNAKDMAARLQIQQLEVWRDMGLNTDDVFRLLNLDDAGVDNIFANPVFSMWLRYLNDFNANNPTKTTTVFATFKSHFSDSVMSQLLIAAKKVPSTEKVATKLQNQQLRTWLDKKELPDTVFKFLMLDKGADNLLSNPQLSTWVKYANAYKTENPFTTKASMISTFRAHYTATSLAKMLISAKKVSSTEKLATSLEKALLTEWAGLGKPPASVSKVLGTSPDAKLLQKAYLQKLNVANPA</sequence>
<feature type="domain" description="RxLR effector PexRD54 WY" evidence="8">
    <location>
        <begin position="362"/>
        <end position="401"/>
    </location>
</feature>
<gene>
    <name evidence="9" type="ORF">Plil01_001228600</name>
</gene>
<feature type="signal peptide" evidence="7">
    <location>
        <begin position="1"/>
        <end position="23"/>
    </location>
</feature>
<evidence type="ECO:0000256" key="1">
    <source>
        <dbReference type="ARBA" id="ARBA00004340"/>
    </source>
</evidence>
<evidence type="ECO:0000259" key="8">
    <source>
        <dbReference type="Pfam" id="PF22748"/>
    </source>
</evidence>
<keyword evidence="4" id="KW-0964">Secreted</keyword>
<keyword evidence="5 7" id="KW-0732">Signal</keyword>
<dbReference type="Pfam" id="PF16810">
    <property type="entry name" value="RXLR"/>
    <property type="match status" value="1"/>
</dbReference>
<dbReference type="InterPro" id="IPR054463">
    <property type="entry name" value="PexRD54_WY"/>
</dbReference>
<comment type="similarity">
    <text evidence="3">Belongs to the RxLR effector family.</text>
</comment>